<sequence length="92" mass="10586">MASRCAGYCSHFIYFMTENNCLSIGRILSSGLLGSEAENSYRISLEITACRFFITIVFDQWCNDVYECVSEFQFSVSSIRIENKLEIQESRI</sequence>
<evidence type="ECO:0000313" key="1">
    <source>
        <dbReference type="EnsemblMetazoa" id="SMAR015004-PA"/>
    </source>
</evidence>
<name>T1JMC4_STRMM</name>
<proteinExistence type="predicted"/>
<reference evidence="1" key="2">
    <citation type="submission" date="2015-02" db="UniProtKB">
        <authorList>
            <consortium name="EnsemblMetazoa"/>
        </authorList>
    </citation>
    <scope>IDENTIFICATION</scope>
</reference>
<protein>
    <submittedName>
        <fullName evidence="1">Uncharacterized protein</fullName>
    </submittedName>
</protein>
<reference evidence="2" key="1">
    <citation type="submission" date="2011-05" db="EMBL/GenBank/DDBJ databases">
        <authorList>
            <person name="Richards S.R."/>
            <person name="Qu J."/>
            <person name="Jiang H."/>
            <person name="Jhangiani S.N."/>
            <person name="Agravi P."/>
            <person name="Goodspeed R."/>
            <person name="Gross S."/>
            <person name="Mandapat C."/>
            <person name="Jackson L."/>
            <person name="Mathew T."/>
            <person name="Pu L."/>
            <person name="Thornton R."/>
            <person name="Saada N."/>
            <person name="Wilczek-Boney K.B."/>
            <person name="Lee S."/>
            <person name="Kovar C."/>
            <person name="Wu Y."/>
            <person name="Scherer S.E."/>
            <person name="Worley K.C."/>
            <person name="Muzny D.M."/>
            <person name="Gibbs R."/>
        </authorList>
    </citation>
    <scope>NUCLEOTIDE SEQUENCE</scope>
    <source>
        <strain evidence="2">Brora</strain>
    </source>
</reference>
<dbReference type="AlphaFoldDB" id="T1JMC4"/>
<dbReference type="Proteomes" id="UP000014500">
    <property type="component" value="Unassembled WGS sequence"/>
</dbReference>
<keyword evidence="2" id="KW-1185">Reference proteome</keyword>
<dbReference type="EnsemblMetazoa" id="SMAR015004-RA">
    <property type="protein sequence ID" value="SMAR015004-PA"/>
    <property type="gene ID" value="SMAR015004"/>
</dbReference>
<dbReference type="EMBL" id="JH431662">
    <property type="status" value="NOT_ANNOTATED_CDS"/>
    <property type="molecule type" value="Genomic_DNA"/>
</dbReference>
<organism evidence="1 2">
    <name type="scientific">Strigamia maritima</name>
    <name type="common">European centipede</name>
    <name type="synonym">Geophilus maritimus</name>
    <dbReference type="NCBI Taxonomy" id="126957"/>
    <lineage>
        <taxon>Eukaryota</taxon>
        <taxon>Metazoa</taxon>
        <taxon>Ecdysozoa</taxon>
        <taxon>Arthropoda</taxon>
        <taxon>Myriapoda</taxon>
        <taxon>Chilopoda</taxon>
        <taxon>Pleurostigmophora</taxon>
        <taxon>Geophilomorpha</taxon>
        <taxon>Linotaeniidae</taxon>
        <taxon>Strigamia</taxon>
    </lineage>
</organism>
<accession>T1JMC4</accession>
<evidence type="ECO:0000313" key="2">
    <source>
        <dbReference type="Proteomes" id="UP000014500"/>
    </source>
</evidence>
<dbReference type="HOGENOM" id="CLU_2416085_0_0_1"/>